<dbReference type="PANTHER" id="PTHR43767:SF1">
    <property type="entry name" value="NONRIBOSOMAL PEPTIDE SYNTHASE PES1 (EUROFUNG)-RELATED"/>
    <property type="match status" value="1"/>
</dbReference>
<feature type="region of interest" description="Disordered" evidence="1">
    <location>
        <begin position="1"/>
        <end position="22"/>
    </location>
</feature>
<dbReference type="InterPro" id="IPR042099">
    <property type="entry name" value="ANL_N_sf"/>
</dbReference>
<evidence type="ECO:0000256" key="1">
    <source>
        <dbReference type="SAM" id="MobiDB-lite"/>
    </source>
</evidence>
<keyword evidence="5" id="KW-1185">Reference proteome</keyword>
<dbReference type="Gene3D" id="3.30.300.30">
    <property type="match status" value="1"/>
</dbReference>
<organism evidence="4 5">
    <name type="scientific">Marinicauda salina</name>
    <dbReference type="NCBI Taxonomy" id="2135793"/>
    <lineage>
        <taxon>Bacteria</taxon>
        <taxon>Pseudomonadati</taxon>
        <taxon>Pseudomonadota</taxon>
        <taxon>Alphaproteobacteria</taxon>
        <taxon>Maricaulales</taxon>
        <taxon>Maricaulaceae</taxon>
        <taxon>Marinicauda</taxon>
    </lineage>
</organism>
<evidence type="ECO:0000313" key="4">
    <source>
        <dbReference type="EMBL" id="PWE18961.1"/>
    </source>
</evidence>
<keyword evidence="2" id="KW-0472">Membrane</keyword>
<keyword evidence="4" id="KW-0012">Acyltransferase</keyword>
<dbReference type="GO" id="GO:0016746">
    <property type="term" value="F:acyltransferase activity"/>
    <property type="evidence" value="ECO:0007669"/>
    <property type="project" value="UniProtKB-KW"/>
</dbReference>
<evidence type="ECO:0000259" key="3">
    <source>
        <dbReference type="Pfam" id="PF00501"/>
    </source>
</evidence>
<feature type="compositionally biased region" description="Polar residues" evidence="1">
    <location>
        <begin position="507"/>
        <end position="516"/>
    </location>
</feature>
<dbReference type="SUPFAM" id="SSF56801">
    <property type="entry name" value="Acetyl-CoA synthetase-like"/>
    <property type="match status" value="1"/>
</dbReference>
<proteinExistence type="predicted"/>
<feature type="transmembrane region" description="Helical" evidence="2">
    <location>
        <begin position="51"/>
        <end position="72"/>
    </location>
</feature>
<feature type="region of interest" description="Disordered" evidence="1">
    <location>
        <begin position="494"/>
        <end position="516"/>
    </location>
</feature>
<name>A0A2U2BY72_9PROT</name>
<gene>
    <name evidence="4" type="ORF">DDZ18_04435</name>
</gene>
<feature type="domain" description="AMP-dependent synthetase/ligase" evidence="3">
    <location>
        <begin position="9"/>
        <end position="363"/>
    </location>
</feature>
<protein>
    <submittedName>
        <fullName evidence="4">2-acylglycerophosphoethanolamine acyltransferase</fullName>
    </submittedName>
</protein>
<dbReference type="OrthoDB" id="6187882at2"/>
<keyword evidence="2" id="KW-0812">Transmembrane</keyword>
<comment type="caution">
    <text evidence="4">The sequence shown here is derived from an EMBL/GenBank/DDBJ whole genome shotgun (WGS) entry which is preliminary data.</text>
</comment>
<keyword evidence="4" id="KW-0808">Transferase</keyword>
<evidence type="ECO:0000256" key="2">
    <source>
        <dbReference type="SAM" id="Phobius"/>
    </source>
</evidence>
<dbReference type="Pfam" id="PF00501">
    <property type="entry name" value="AMP-binding"/>
    <property type="match status" value="1"/>
</dbReference>
<dbReference type="InterPro" id="IPR050237">
    <property type="entry name" value="ATP-dep_AMP-bd_enzyme"/>
</dbReference>
<dbReference type="InterPro" id="IPR000873">
    <property type="entry name" value="AMP-dep_synth/lig_dom"/>
</dbReference>
<dbReference type="PROSITE" id="PS00455">
    <property type="entry name" value="AMP_BINDING"/>
    <property type="match status" value="1"/>
</dbReference>
<dbReference type="AlphaFoldDB" id="A0A2U2BY72"/>
<accession>A0A2U2BY72</accession>
<dbReference type="InterPro" id="IPR020845">
    <property type="entry name" value="AMP-binding_CS"/>
</dbReference>
<evidence type="ECO:0000313" key="5">
    <source>
        <dbReference type="Proteomes" id="UP000245168"/>
    </source>
</evidence>
<dbReference type="PANTHER" id="PTHR43767">
    <property type="entry name" value="LONG-CHAIN-FATTY-ACID--COA LIGASE"/>
    <property type="match status" value="1"/>
</dbReference>
<sequence length="516" mass="54826">MGALRDARRRHGGSTPILQDGDGEPIGYDRLIQAAYALGGRLARKTRGDKAVGVLLPTAAPAVIAVFALHAAGRTPAMLNFTAGAAHIRAACELADVKTVVTSRRFIEAAGLEALAESLETDVELVRLEDVRAEIGALDKLVAGVRAALPDPGLARTSPDDPAVLLFTSGTTGTPKGVALSHANILANIAQCRAHIPFDPDWVFFNALPIFHGFGLTGGVLLPILGGMKTVLHPSPLDRKLIPELIAKTGANVLVSTDTFARYYARAADKDALEGLRYVVLGGERMSDATKRLFARKSSAAVLQGYGLTECGPVIAVNQPDADRPGTVGRLLPGMKARLERVPGIKAGARLLVRGPNIMLGYLDPERRGAVEARTGRWFDTEDLAEVDSDGFITVTGRIKRFAKIGGEMVSLDDVESCARALWPDAHHAAIALHADRKGEAIVLVTDQSDADREAFGEGARERGCSRLVIPSRIRVVDDVPLLATGKPDYTRVRNLFDDDQPGNGGASASVSERST</sequence>
<dbReference type="EMBL" id="QEXV01000001">
    <property type="protein sequence ID" value="PWE18961.1"/>
    <property type="molecule type" value="Genomic_DNA"/>
</dbReference>
<reference evidence="5" key="1">
    <citation type="submission" date="2018-05" db="EMBL/GenBank/DDBJ databases">
        <authorList>
            <person name="Liu B.-T."/>
        </authorList>
    </citation>
    <scope>NUCLEOTIDE SEQUENCE [LARGE SCALE GENOMIC DNA]</scope>
    <source>
        <strain evidence="5">WD6-1</strain>
    </source>
</reference>
<keyword evidence="2" id="KW-1133">Transmembrane helix</keyword>
<dbReference type="GO" id="GO:0016878">
    <property type="term" value="F:acid-thiol ligase activity"/>
    <property type="evidence" value="ECO:0007669"/>
    <property type="project" value="UniProtKB-ARBA"/>
</dbReference>
<dbReference type="Proteomes" id="UP000245168">
    <property type="component" value="Unassembled WGS sequence"/>
</dbReference>
<dbReference type="Gene3D" id="3.40.50.12780">
    <property type="entry name" value="N-terminal domain of ligase-like"/>
    <property type="match status" value="1"/>
</dbReference>
<dbReference type="InterPro" id="IPR045851">
    <property type="entry name" value="AMP-bd_C_sf"/>
</dbReference>